<keyword evidence="1" id="KW-1133">Transmembrane helix</keyword>
<sequence length="106" mass="12343">MVYNIKIFNKKPQYIFVSVPIACYVCIFIPEYSVVKIIDIVAAFTHNRIVDVEKTAFIEHRSLDDRRGTVTYSVKNDVSQILSLNDIIMHTIIIWFSVDITEYNLL</sequence>
<name>A0A1I7WJZ0_HETBA</name>
<keyword evidence="1" id="KW-0472">Membrane</keyword>
<organism evidence="2 3">
    <name type="scientific">Heterorhabditis bacteriophora</name>
    <name type="common">Entomopathogenic nematode worm</name>
    <dbReference type="NCBI Taxonomy" id="37862"/>
    <lineage>
        <taxon>Eukaryota</taxon>
        <taxon>Metazoa</taxon>
        <taxon>Ecdysozoa</taxon>
        <taxon>Nematoda</taxon>
        <taxon>Chromadorea</taxon>
        <taxon>Rhabditida</taxon>
        <taxon>Rhabditina</taxon>
        <taxon>Rhabditomorpha</taxon>
        <taxon>Strongyloidea</taxon>
        <taxon>Heterorhabditidae</taxon>
        <taxon>Heterorhabditis</taxon>
    </lineage>
</organism>
<dbReference type="Proteomes" id="UP000095283">
    <property type="component" value="Unplaced"/>
</dbReference>
<reference evidence="3" key="1">
    <citation type="submission" date="2016-11" db="UniProtKB">
        <authorList>
            <consortium name="WormBaseParasite"/>
        </authorList>
    </citation>
    <scope>IDENTIFICATION</scope>
</reference>
<evidence type="ECO:0000313" key="2">
    <source>
        <dbReference type="Proteomes" id="UP000095283"/>
    </source>
</evidence>
<keyword evidence="2" id="KW-1185">Reference proteome</keyword>
<protein>
    <submittedName>
        <fullName evidence="3">Cation transporter</fullName>
    </submittedName>
</protein>
<dbReference type="AlphaFoldDB" id="A0A1I7WJZ0"/>
<accession>A0A1I7WJZ0</accession>
<feature type="transmembrane region" description="Helical" evidence="1">
    <location>
        <begin position="12"/>
        <end position="30"/>
    </location>
</feature>
<proteinExistence type="predicted"/>
<evidence type="ECO:0000256" key="1">
    <source>
        <dbReference type="SAM" id="Phobius"/>
    </source>
</evidence>
<keyword evidence="1" id="KW-0812">Transmembrane</keyword>
<dbReference type="WBParaSite" id="Hba_05344">
    <property type="protein sequence ID" value="Hba_05344"/>
    <property type="gene ID" value="Hba_05344"/>
</dbReference>
<evidence type="ECO:0000313" key="3">
    <source>
        <dbReference type="WBParaSite" id="Hba_05344"/>
    </source>
</evidence>